<evidence type="ECO:0000259" key="2">
    <source>
        <dbReference type="PROSITE" id="PS50181"/>
    </source>
</evidence>
<dbReference type="AlphaFoldDB" id="D7LD27"/>
<dbReference type="NCBIfam" id="TIGR01640">
    <property type="entry name" value="F_box_assoc_1"/>
    <property type="match status" value="1"/>
</dbReference>
<organism evidence="4">
    <name type="scientific">Arabidopsis lyrata subsp. lyrata</name>
    <name type="common">Lyre-leaved rock-cress</name>
    <dbReference type="NCBI Taxonomy" id="81972"/>
    <lineage>
        <taxon>Eukaryota</taxon>
        <taxon>Viridiplantae</taxon>
        <taxon>Streptophyta</taxon>
        <taxon>Embryophyta</taxon>
        <taxon>Tracheophyta</taxon>
        <taxon>Spermatophyta</taxon>
        <taxon>Magnoliopsida</taxon>
        <taxon>eudicotyledons</taxon>
        <taxon>Gunneridae</taxon>
        <taxon>Pentapetalae</taxon>
        <taxon>rosids</taxon>
        <taxon>malvids</taxon>
        <taxon>Brassicales</taxon>
        <taxon>Brassicaceae</taxon>
        <taxon>Camelineae</taxon>
        <taxon>Arabidopsis</taxon>
    </lineage>
</organism>
<keyword evidence="1" id="KW-0812">Transmembrane</keyword>
<dbReference type="STRING" id="81972.D7LD27"/>
<gene>
    <name evidence="3" type="ORF">ARALYDRAFT_669786</name>
</gene>
<reference evidence="4" key="1">
    <citation type="journal article" date="2011" name="Nat. Genet.">
        <title>The Arabidopsis lyrata genome sequence and the basis of rapid genome size change.</title>
        <authorList>
            <person name="Hu T.T."/>
            <person name="Pattyn P."/>
            <person name="Bakker E.G."/>
            <person name="Cao J."/>
            <person name="Cheng J.-F."/>
            <person name="Clark R.M."/>
            <person name="Fahlgren N."/>
            <person name="Fawcett J.A."/>
            <person name="Grimwood J."/>
            <person name="Gundlach H."/>
            <person name="Haberer G."/>
            <person name="Hollister J.D."/>
            <person name="Ossowski S."/>
            <person name="Ottilar R.P."/>
            <person name="Salamov A.A."/>
            <person name="Schneeberger K."/>
            <person name="Spannagl M."/>
            <person name="Wang X."/>
            <person name="Yang L."/>
            <person name="Nasrallah M.E."/>
            <person name="Bergelson J."/>
            <person name="Carrington J.C."/>
            <person name="Gaut B.S."/>
            <person name="Schmutz J."/>
            <person name="Mayer K.F.X."/>
            <person name="Van de Peer Y."/>
            <person name="Grigoriev I.V."/>
            <person name="Nordborg M."/>
            <person name="Weigel D."/>
            <person name="Guo Y.-L."/>
        </authorList>
    </citation>
    <scope>NUCLEOTIDE SEQUENCE [LARGE SCALE GENOMIC DNA]</scope>
    <source>
        <strain evidence="4">cv. MN47</strain>
    </source>
</reference>
<evidence type="ECO:0000313" key="3">
    <source>
        <dbReference type="EMBL" id="EFH57901.1"/>
    </source>
</evidence>
<dbReference type="Pfam" id="PF08268">
    <property type="entry name" value="FBA_3"/>
    <property type="match status" value="1"/>
</dbReference>
<keyword evidence="1" id="KW-1133">Transmembrane helix</keyword>
<dbReference type="InterPro" id="IPR015915">
    <property type="entry name" value="Kelch-typ_b-propeller"/>
</dbReference>
<sequence>MNDLVVPADLVEEICLRLPLKSLLKFKTVSKQWRSILVSRSFAKRRRMIMNTVLNKPQILAAAGNHRTVGRLNDDEEEVEMFYLHCDAAATRPSLTCDGLVCIPLPGWINVLNPSTGELLSFPSGPDPVKTDRYDRLYSDDSWFDIFPGYWAMGFGRDEVNGSYKVVRMFFDTKQSEILDLNVGEWRILPSPPPYYVEARRKSACVNGSIYWLQYIPGFKILALDLHTEEFRDVPPPPAPAQPGQLVNLEDRLAIAIANAPPNYWELKIWTMDVEDETWSKTYTIYLFSRGLDPITWRLWCRPVAVSKKGNLFFHDSQNRLFKYYPQADTVRCISSDIRVISPFSENLFPLRHLDSAPGIRTFGFQQLMPGSWISRMSRRIELQIADILFTTAVAASVIFLATRS</sequence>
<dbReference type="KEGG" id="aly:9315858"/>
<dbReference type="InterPro" id="IPR013187">
    <property type="entry name" value="F-box-assoc_dom_typ3"/>
</dbReference>
<dbReference type="InterPro" id="IPR036047">
    <property type="entry name" value="F-box-like_dom_sf"/>
</dbReference>
<dbReference type="CDD" id="cd22157">
    <property type="entry name" value="F-box_AtFBW1-like"/>
    <property type="match status" value="1"/>
</dbReference>
<evidence type="ECO:0000256" key="1">
    <source>
        <dbReference type="SAM" id="Phobius"/>
    </source>
</evidence>
<dbReference type="Proteomes" id="UP000008694">
    <property type="component" value="Unassembled WGS sequence"/>
</dbReference>
<dbReference type="SUPFAM" id="SSF117281">
    <property type="entry name" value="Kelch motif"/>
    <property type="match status" value="1"/>
</dbReference>
<dbReference type="PROSITE" id="PS50181">
    <property type="entry name" value="FBOX"/>
    <property type="match status" value="1"/>
</dbReference>
<dbReference type="SUPFAM" id="SSF81383">
    <property type="entry name" value="F-box domain"/>
    <property type="match status" value="1"/>
</dbReference>
<dbReference type="InterPro" id="IPR017451">
    <property type="entry name" value="F-box-assoc_interact_dom"/>
</dbReference>
<feature type="domain" description="F-box" evidence="2">
    <location>
        <begin position="1"/>
        <end position="46"/>
    </location>
</feature>
<dbReference type="Gramene" id="Al_scaffold_0004_2505">
    <property type="protein sequence ID" value="Al_scaffold_0004_2505"/>
    <property type="gene ID" value="Al_scaffold_0004_2505"/>
</dbReference>
<keyword evidence="4" id="KW-1185">Reference proteome</keyword>
<dbReference type="EMBL" id="GL348716">
    <property type="protein sequence ID" value="EFH57901.1"/>
    <property type="molecule type" value="Genomic_DNA"/>
</dbReference>
<dbReference type="SMART" id="SM00256">
    <property type="entry name" value="FBOX"/>
    <property type="match status" value="1"/>
</dbReference>
<dbReference type="OrthoDB" id="1057458at2759"/>
<protein>
    <submittedName>
        <fullName evidence="3">Predicted protein</fullName>
    </submittedName>
</protein>
<dbReference type="InterPro" id="IPR001810">
    <property type="entry name" value="F-box_dom"/>
</dbReference>
<dbReference type="HOGENOM" id="CLU_027176_4_1_1"/>
<name>D7LD27_ARALL</name>
<dbReference type="PANTHER" id="PTHR31111">
    <property type="entry name" value="BNAA05G37150D PROTEIN-RELATED"/>
    <property type="match status" value="1"/>
</dbReference>
<keyword evidence="1" id="KW-0472">Membrane</keyword>
<feature type="transmembrane region" description="Helical" evidence="1">
    <location>
        <begin position="385"/>
        <end position="403"/>
    </location>
</feature>
<dbReference type="Pfam" id="PF00646">
    <property type="entry name" value="F-box"/>
    <property type="match status" value="1"/>
</dbReference>
<accession>D7LD27</accession>
<evidence type="ECO:0000313" key="4">
    <source>
        <dbReference type="Proteomes" id="UP000008694"/>
    </source>
</evidence>
<proteinExistence type="predicted"/>
<dbReference type="PANTHER" id="PTHR31111:SF113">
    <property type="entry name" value="F-BOX ASSOCIATED UBIQUITINATION EFFECTOR FAMILY PROTEIN"/>
    <property type="match status" value="1"/>
</dbReference>